<feature type="region of interest" description="Disordered" evidence="1">
    <location>
        <begin position="111"/>
        <end position="163"/>
    </location>
</feature>
<feature type="domain" description="Type II secretion system protein GspB C-terminal" evidence="3">
    <location>
        <begin position="182"/>
        <end position="238"/>
    </location>
</feature>
<keyword evidence="2" id="KW-1133">Transmembrane helix</keyword>
<dbReference type="InterPro" id="IPR032389">
    <property type="entry name" value="GspB_C"/>
</dbReference>
<feature type="transmembrane region" description="Helical" evidence="2">
    <location>
        <begin position="43"/>
        <end position="61"/>
    </location>
</feature>
<reference evidence="4 5" key="1">
    <citation type="submission" date="2020-08" db="EMBL/GenBank/DDBJ databases">
        <title>The Agave Microbiome: Exploring the role of microbial communities in plant adaptations to desert environments.</title>
        <authorList>
            <person name="Partida-Martinez L.P."/>
        </authorList>
    </citation>
    <scope>NUCLEOTIDE SEQUENCE [LARGE SCALE GENOMIC DNA]</scope>
    <source>
        <strain evidence="4 5">AT3.2</strain>
    </source>
</reference>
<feature type="compositionally biased region" description="Low complexity" evidence="1">
    <location>
        <begin position="127"/>
        <end position="163"/>
    </location>
</feature>
<evidence type="ECO:0000256" key="2">
    <source>
        <dbReference type="SAM" id="Phobius"/>
    </source>
</evidence>
<protein>
    <submittedName>
        <fullName evidence="4">General secretion pathway protein B</fullName>
    </submittedName>
</protein>
<keyword evidence="2" id="KW-0812">Transmembrane</keyword>
<keyword evidence="5" id="KW-1185">Reference proteome</keyword>
<sequence>MSYILEALKKAQAERQLGNAPTIHAPAPSYAAPRAGQGAQWRYLALGVGIVVVAAAVALLWPRFAGEAPVRLAAVTPPAAVAATAPATVPATAPVATPAPPAAVLPAPAPVAQPAPAPVPEARPVRVKPAPAPVVSTASSSPQPSPQQREAAPAPATVAAQPVGDDQLRTLQQLPDTLQREIPKVAFGGYIYSPTPGESLLLVDKMLRREGEEVAPGLVLERLTPKAAVMNYRGTRYRAAY</sequence>
<name>A0A7W9U5U5_9BURK</name>
<accession>A0A7W9U5U5</accession>
<evidence type="ECO:0000313" key="5">
    <source>
        <dbReference type="Proteomes" id="UP000540787"/>
    </source>
</evidence>
<evidence type="ECO:0000256" key="1">
    <source>
        <dbReference type="SAM" id="MobiDB-lite"/>
    </source>
</evidence>
<evidence type="ECO:0000259" key="3">
    <source>
        <dbReference type="Pfam" id="PF16537"/>
    </source>
</evidence>
<dbReference type="EMBL" id="JACHBX010000001">
    <property type="protein sequence ID" value="MBB6132176.1"/>
    <property type="molecule type" value="Genomic_DNA"/>
</dbReference>
<feature type="compositionally biased region" description="Pro residues" evidence="1">
    <location>
        <begin position="111"/>
        <end position="121"/>
    </location>
</feature>
<evidence type="ECO:0000313" key="4">
    <source>
        <dbReference type="EMBL" id="MBB6132176.1"/>
    </source>
</evidence>
<dbReference type="GO" id="GO:0015627">
    <property type="term" value="C:type II protein secretion system complex"/>
    <property type="evidence" value="ECO:0007669"/>
    <property type="project" value="InterPro"/>
</dbReference>
<comment type="caution">
    <text evidence="4">The sequence shown here is derived from an EMBL/GenBank/DDBJ whole genome shotgun (WGS) entry which is preliminary data.</text>
</comment>
<keyword evidence="2" id="KW-0472">Membrane</keyword>
<proteinExistence type="predicted"/>
<dbReference type="Pfam" id="PF16537">
    <property type="entry name" value="T2SSB"/>
    <property type="match status" value="1"/>
</dbReference>
<dbReference type="AlphaFoldDB" id="A0A7W9U5U5"/>
<gene>
    <name evidence="4" type="ORF">HD842_000287</name>
</gene>
<dbReference type="Proteomes" id="UP000540787">
    <property type="component" value="Unassembled WGS sequence"/>
</dbReference>
<dbReference type="RefSeq" id="WP_183549992.1">
    <property type="nucleotide sequence ID" value="NZ_JACHBX010000001.1"/>
</dbReference>
<organism evidence="4 5">
    <name type="scientific">Massilia aurea</name>
    <dbReference type="NCBI Taxonomy" id="373040"/>
    <lineage>
        <taxon>Bacteria</taxon>
        <taxon>Pseudomonadati</taxon>
        <taxon>Pseudomonadota</taxon>
        <taxon>Betaproteobacteria</taxon>
        <taxon>Burkholderiales</taxon>
        <taxon>Oxalobacteraceae</taxon>
        <taxon>Telluria group</taxon>
        <taxon>Massilia</taxon>
    </lineage>
</organism>